<dbReference type="InterPro" id="IPR010565">
    <property type="entry name" value="Muskelin_N"/>
</dbReference>
<dbReference type="InterPro" id="IPR000421">
    <property type="entry name" value="FA58C"/>
</dbReference>
<dbReference type="Pfam" id="PF01344">
    <property type="entry name" value="Kelch_1"/>
    <property type="match status" value="1"/>
</dbReference>
<dbReference type="InterPro" id="IPR006652">
    <property type="entry name" value="Kelch_1"/>
</dbReference>
<dbReference type="Pfam" id="PF06588">
    <property type="entry name" value="Muskelin_N"/>
    <property type="match status" value="2"/>
</dbReference>
<dbReference type="InterPro" id="IPR011043">
    <property type="entry name" value="Gal_Oxase/kelch_b-propeller"/>
</dbReference>
<evidence type="ECO:0000256" key="2">
    <source>
        <dbReference type="ARBA" id="ARBA00022737"/>
    </source>
</evidence>
<feature type="compositionally biased region" description="Low complexity" evidence="3">
    <location>
        <begin position="386"/>
        <end position="398"/>
    </location>
</feature>
<feature type="compositionally biased region" description="Basic and acidic residues" evidence="3">
    <location>
        <begin position="704"/>
        <end position="714"/>
    </location>
</feature>
<feature type="compositionally biased region" description="Basic and acidic residues" evidence="3">
    <location>
        <begin position="315"/>
        <end position="327"/>
    </location>
</feature>
<dbReference type="PANTHER" id="PTHR15526">
    <property type="entry name" value="MUSKELIN"/>
    <property type="match status" value="1"/>
</dbReference>
<feature type="compositionally biased region" description="Low complexity" evidence="3">
    <location>
        <begin position="715"/>
        <end position="730"/>
    </location>
</feature>
<feature type="non-terminal residue" evidence="5">
    <location>
        <position position="730"/>
    </location>
</feature>
<feature type="compositionally biased region" description="Low complexity" evidence="3">
    <location>
        <begin position="114"/>
        <end position="133"/>
    </location>
</feature>
<dbReference type="PROSITE" id="PS50022">
    <property type="entry name" value="FA58C_3"/>
    <property type="match status" value="1"/>
</dbReference>
<comment type="caution">
    <text evidence="5">The sequence shown here is derived from an EMBL/GenBank/DDBJ whole genome shotgun (WGS) entry which is preliminary data.</text>
</comment>
<feature type="compositionally biased region" description="Low complexity" evidence="3">
    <location>
        <begin position="435"/>
        <end position="449"/>
    </location>
</feature>
<evidence type="ECO:0000313" key="5">
    <source>
        <dbReference type="EMBL" id="TBT97917.1"/>
    </source>
</evidence>
<feature type="compositionally biased region" description="Polar residues" evidence="3">
    <location>
        <begin position="328"/>
        <end position="343"/>
    </location>
</feature>
<feature type="compositionally biased region" description="Basic and acidic residues" evidence="3">
    <location>
        <begin position="344"/>
        <end position="356"/>
    </location>
</feature>
<feature type="compositionally biased region" description="Basic and acidic residues" evidence="3">
    <location>
        <begin position="275"/>
        <end position="285"/>
    </location>
</feature>
<dbReference type="Gene3D" id="2.60.120.260">
    <property type="entry name" value="Galactose-binding domain-like"/>
    <property type="match status" value="1"/>
</dbReference>
<feature type="compositionally biased region" description="Polar residues" evidence="3">
    <location>
        <begin position="357"/>
        <end position="372"/>
    </location>
</feature>
<dbReference type="SUPFAM" id="SSF49785">
    <property type="entry name" value="Galactose-binding domain-like"/>
    <property type="match status" value="1"/>
</dbReference>
<dbReference type="PANTHER" id="PTHR15526:SF5">
    <property type="entry name" value="MUSKELIN"/>
    <property type="match status" value="1"/>
</dbReference>
<dbReference type="InterPro" id="IPR015915">
    <property type="entry name" value="Kelch-typ_b-propeller"/>
</dbReference>
<feature type="region of interest" description="Disordered" evidence="3">
    <location>
        <begin position="273"/>
        <end position="449"/>
    </location>
</feature>
<dbReference type="InterPro" id="IPR052456">
    <property type="entry name" value="CTLH_complex_component"/>
</dbReference>
<organism evidence="5 6">
    <name type="scientific">Hamiltosporidium tvaerminnensis</name>
    <dbReference type="NCBI Taxonomy" id="1176355"/>
    <lineage>
        <taxon>Eukaryota</taxon>
        <taxon>Fungi</taxon>
        <taxon>Fungi incertae sedis</taxon>
        <taxon>Microsporidia</taxon>
        <taxon>Dubosqiidae</taxon>
        <taxon>Hamiltosporidium</taxon>
    </lineage>
</organism>
<feature type="region of interest" description="Disordered" evidence="3">
    <location>
        <begin position="98"/>
        <end position="133"/>
    </location>
</feature>
<dbReference type="SUPFAM" id="SSF117281">
    <property type="entry name" value="Kelch motif"/>
    <property type="match status" value="1"/>
</dbReference>
<evidence type="ECO:0000256" key="3">
    <source>
        <dbReference type="SAM" id="MobiDB-lite"/>
    </source>
</evidence>
<evidence type="ECO:0000313" key="6">
    <source>
        <dbReference type="Proteomes" id="UP000292362"/>
    </source>
</evidence>
<accession>A0A4Q9KT22</accession>
<keyword evidence="1" id="KW-0880">Kelch repeat</keyword>
<protein>
    <submittedName>
        <fullName evidence="5">Muskelin</fullName>
    </submittedName>
</protein>
<dbReference type="VEuPathDB" id="MicrosporidiaDB:CWI37_1998p0010"/>
<feature type="compositionally biased region" description="Polar residues" evidence="3">
    <location>
        <begin position="399"/>
        <end position="434"/>
    </location>
</feature>
<evidence type="ECO:0000256" key="1">
    <source>
        <dbReference type="ARBA" id="ARBA00022441"/>
    </source>
</evidence>
<feature type="region of interest" description="Disordered" evidence="3">
    <location>
        <begin position="704"/>
        <end position="730"/>
    </location>
</feature>
<reference evidence="5 6" key="1">
    <citation type="submission" date="2017-12" db="EMBL/GenBank/DDBJ databases">
        <authorList>
            <person name="Pombert J.-F."/>
            <person name="Haag K.L."/>
            <person name="Ebert D."/>
        </authorList>
    </citation>
    <scope>NUCLEOTIDE SEQUENCE [LARGE SCALE GENOMIC DNA]</scope>
    <source>
        <strain evidence="5">FI-OER-3-3</strain>
    </source>
</reference>
<dbReference type="Gene3D" id="2.120.10.80">
    <property type="entry name" value="Kelch-type beta propeller"/>
    <property type="match status" value="2"/>
</dbReference>
<dbReference type="Proteomes" id="UP000292362">
    <property type="component" value="Unassembled WGS sequence"/>
</dbReference>
<dbReference type="InterPro" id="IPR008979">
    <property type="entry name" value="Galactose-bd-like_sf"/>
</dbReference>
<keyword evidence="2" id="KW-0677">Repeat</keyword>
<dbReference type="GO" id="GO:0005737">
    <property type="term" value="C:cytoplasm"/>
    <property type="evidence" value="ECO:0007669"/>
    <property type="project" value="TreeGrafter"/>
</dbReference>
<proteinExistence type="predicted"/>
<dbReference type="SUPFAM" id="SSF50965">
    <property type="entry name" value="Galactose oxidase, central domain"/>
    <property type="match status" value="1"/>
</dbReference>
<dbReference type="AlphaFoldDB" id="A0A4Q9KT22"/>
<dbReference type="EMBL" id="PITJ01001998">
    <property type="protein sequence ID" value="TBT97917.1"/>
    <property type="molecule type" value="Genomic_DNA"/>
</dbReference>
<feature type="compositionally biased region" description="Basic and acidic residues" evidence="3">
    <location>
        <begin position="295"/>
        <end position="307"/>
    </location>
</feature>
<sequence length="730" mass="82247">MFTNRFLSHKIDYTIHSYSSYSSTYYPSNIKTDLPHDPTSRWSSSSNDQKQYLILELNKPTIVTSITFGKFSKIHVCNVKEIKVLSSPFRVDGGNNSKDTSNYFSKDSRDTSKDNNTSNTNTYHITNPNPNPNTCINNTNPNPNICINKDIFSLPFIEVLHTSLYNDTEKETFLLKVTNKNTFILTRYIKIIPLQAWGMNFNYSIWFIGLYGIDMCKCVIPLQLQYKQYQSVRLILKYLQRNEVKGFGDISRDSVRGDNDIGCDIKGDNNSTSDIKGDSIKDSDIKGNNYSTSDIKGDNDSTSDIKGDNNSTSDIKGDNDSTSDIKGDNNSTSDIKGDNSTSDIKGDNDSTSDIKGDNSTSDIKGDNSSSNIKGDGIKDSNIKGVNNLSSNLDPLSNSTNKQHPLNNSTDKQQGVNSTSNLDPLNNSTNKQHPLNNTKNTNNTNSYTNPFNIQLQHPLLSTLYSHLNNKKFKEAEYLIKNIKNCKYFKDYINKTGYKIIWYKIPYKEIWPGSRGGHHGVIHKGYLYMYGGWNGTQELCDMWRYRIKGDEEGYDSGGGSCKDIKDYNVNTNKDNSIDNPNPNTNPNMCINNGTTIYNPNTNPNPNPNMCINNTINNTNPNPNPNICINNNNSNTNNNVNTSPWYLLSTNTKTQNGPGRRSCHKMCINPLNDSIYVLGRYLPTEYQRESTWLSSDMYRYDIKSDRWETEGEGDSRQQGDSSSNSRQQGDSSS</sequence>
<feature type="domain" description="F5/8 type C" evidence="4">
    <location>
        <begin position="1"/>
        <end position="68"/>
    </location>
</feature>
<evidence type="ECO:0000259" key="4">
    <source>
        <dbReference type="PROSITE" id="PS50022"/>
    </source>
</evidence>
<gene>
    <name evidence="5" type="ORF">CWI37_1998p0010</name>
</gene>
<name>A0A4Q9KT22_9MICR</name>